<dbReference type="EMBL" id="SEYY01019887">
    <property type="protein sequence ID" value="KAB7497817.1"/>
    <property type="molecule type" value="Genomic_DNA"/>
</dbReference>
<keyword evidence="1" id="KW-0812">Transmembrane</keyword>
<evidence type="ECO:0000313" key="3">
    <source>
        <dbReference type="Proteomes" id="UP000326759"/>
    </source>
</evidence>
<feature type="transmembrane region" description="Helical" evidence="1">
    <location>
        <begin position="36"/>
        <end position="59"/>
    </location>
</feature>
<keyword evidence="1" id="KW-0472">Membrane</keyword>
<proteinExistence type="predicted"/>
<sequence>MSAPIVNDYKKQFIFRRLLETYSGGLRIYFTSSVPLFVYFIQIAMFAFIPCSCGIFLHLVNRDIIKMVPAALANGCTTILYSLFIQILAFFLQKQKLPKDFEQVESFGDEESYEFDSVFGPKTWHFLIPPKKLLGCLFIHSLSNVLKSTFTFLGLVTTSVGIWPLIVGSPPEIAVFHQLPYDLQNFSRPCHMLTCIIINGISRRTSRIGIP</sequence>
<dbReference type="Proteomes" id="UP000326759">
    <property type="component" value="Unassembled WGS sequence"/>
</dbReference>
<dbReference type="OrthoDB" id="5979286at2759"/>
<accession>A0A5N5SUY0</accession>
<keyword evidence="1" id="KW-1133">Transmembrane helix</keyword>
<name>A0A5N5SUY0_9CRUS</name>
<feature type="transmembrane region" description="Helical" evidence="1">
    <location>
        <begin position="71"/>
        <end position="92"/>
    </location>
</feature>
<protein>
    <submittedName>
        <fullName evidence="2">Uncharacterized protein</fullName>
    </submittedName>
</protein>
<keyword evidence="3" id="KW-1185">Reference proteome</keyword>
<comment type="caution">
    <text evidence="2">The sequence shown here is derived from an EMBL/GenBank/DDBJ whole genome shotgun (WGS) entry which is preliminary data.</text>
</comment>
<evidence type="ECO:0000313" key="2">
    <source>
        <dbReference type="EMBL" id="KAB7497817.1"/>
    </source>
</evidence>
<reference evidence="2 3" key="1">
    <citation type="journal article" date="2019" name="PLoS Biol.">
        <title>Sex chromosomes control vertical transmission of feminizing Wolbachia symbionts in an isopod.</title>
        <authorList>
            <person name="Becking T."/>
            <person name="Chebbi M.A."/>
            <person name="Giraud I."/>
            <person name="Moumen B."/>
            <person name="Laverre T."/>
            <person name="Caubet Y."/>
            <person name="Peccoud J."/>
            <person name="Gilbert C."/>
            <person name="Cordaux R."/>
        </authorList>
    </citation>
    <scope>NUCLEOTIDE SEQUENCE [LARGE SCALE GENOMIC DNA]</scope>
    <source>
        <strain evidence="2">ANa2</strain>
        <tissue evidence="2">Whole body excluding digestive tract and cuticle</tissue>
    </source>
</reference>
<dbReference type="AlphaFoldDB" id="A0A5N5SUY0"/>
<evidence type="ECO:0000256" key="1">
    <source>
        <dbReference type="SAM" id="Phobius"/>
    </source>
</evidence>
<organism evidence="2 3">
    <name type="scientific">Armadillidium nasatum</name>
    <dbReference type="NCBI Taxonomy" id="96803"/>
    <lineage>
        <taxon>Eukaryota</taxon>
        <taxon>Metazoa</taxon>
        <taxon>Ecdysozoa</taxon>
        <taxon>Arthropoda</taxon>
        <taxon>Crustacea</taxon>
        <taxon>Multicrustacea</taxon>
        <taxon>Malacostraca</taxon>
        <taxon>Eumalacostraca</taxon>
        <taxon>Peracarida</taxon>
        <taxon>Isopoda</taxon>
        <taxon>Oniscidea</taxon>
        <taxon>Crinocheta</taxon>
        <taxon>Armadillidiidae</taxon>
        <taxon>Armadillidium</taxon>
    </lineage>
</organism>
<gene>
    <name evidence="2" type="ORF">Anas_00788</name>
</gene>